<evidence type="ECO:0000313" key="2">
    <source>
        <dbReference type="EMBL" id="KJL42291.1"/>
    </source>
</evidence>
<dbReference type="Gene3D" id="3.40.109.10">
    <property type="entry name" value="NADH Oxidase"/>
    <property type="match status" value="1"/>
</dbReference>
<dbReference type="PATRIC" id="fig|69370.6.peg.2346"/>
<comment type="caution">
    <text evidence="2">The sequence shown here is derived from an EMBL/GenBank/DDBJ whole genome shotgun (WGS) entry which is preliminary data.</text>
</comment>
<proteinExistence type="predicted"/>
<evidence type="ECO:0000313" key="3">
    <source>
        <dbReference type="Proteomes" id="UP000034098"/>
    </source>
</evidence>
<gene>
    <name evidence="2" type="ORF">RS82_02307</name>
</gene>
<dbReference type="Pfam" id="PF00881">
    <property type="entry name" value="Nitroreductase"/>
    <property type="match status" value="1"/>
</dbReference>
<dbReference type="EMBL" id="JYJA01000035">
    <property type="protein sequence ID" value="KJL42291.1"/>
    <property type="molecule type" value="Genomic_DNA"/>
</dbReference>
<dbReference type="AlphaFoldDB" id="A0A0M2HDH7"/>
<organism evidence="2 3">
    <name type="scientific">Microbacterium trichothecenolyticum</name>
    <name type="common">Aureobacterium trichothecenolyticum</name>
    <dbReference type="NCBI Taxonomy" id="69370"/>
    <lineage>
        <taxon>Bacteria</taxon>
        <taxon>Bacillati</taxon>
        <taxon>Actinomycetota</taxon>
        <taxon>Actinomycetes</taxon>
        <taxon>Micrococcales</taxon>
        <taxon>Microbacteriaceae</taxon>
        <taxon>Microbacterium</taxon>
    </lineage>
</organism>
<sequence length="182" mass="19520">MTHIVSGASLADPADQLVAAFNAGHDSPDFTTDYGNGIHQHRAQQFAALHDGRQGVDCSDHDGRKRVLLDNLRFYGAPHAALLFMPMIGDGVRAASDIGMYAQNFLLSLTARGYSGIPQTMIGSYADTVRSALGIDPELRMLFAISFGLPDNESPLRSLNTPRVPLEDTVVLHGTKDVVASA</sequence>
<feature type="domain" description="Nitroreductase" evidence="1">
    <location>
        <begin position="55"/>
        <end position="148"/>
    </location>
</feature>
<keyword evidence="3" id="KW-1185">Reference proteome</keyword>
<dbReference type="SUPFAM" id="SSF55469">
    <property type="entry name" value="FMN-dependent nitroreductase-like"/>
    <property type="match status" value="1"/>
</dbReference>
<accession>A0A0M2HDH7</accession>
<dbReference type="GO" id="GO:0016491">
    <property type="term" value="F:oxidoreductase activity"/>
    <property type="evidence" value="ECO:0007669"/>
    <property type="project" value="InterPro"/>
</dbReference>
<reference evidence="2 3" key="1">
    <citation type="submission" date="2015-02" db="EMBL/GenBank/DDBJ databases">
        <title>Draft genome sequences of ten Microbacterium spp. with emphasis on heavy metal contaminated environments.</title>
        <authorList>
            <person name="Corretto E."/>
        </authorList>
    </citation>
    <scope>NUCLEOTIDE SEQUENCE [LARGE SCALE GENOMIC DNA]</scope>
    <source>
        <strain evidence="2 3">DSM 8608</strain>
    </source>
</reference>
<evidence type="ECO:0000259" key="1">
    <source>
        <dbReference type="Pfam" id="PF00881"/>
    </source>
</evidence>
<protein>
    <submittedName>
        <fullName evidence="2">Nitroreductase family protein</fullName>
    </submittedName>
</protein>
<name>A0A0M2HDH7_MICTR</name>
<dbReference type="Proteomes" id="UP000034098">
    <property type="component" value="Unassembled WGS sequence"/>
</dbReference>
<dbReference type="InterPro" id="IPR029479">
    <property type="entry name" value="Nitroreductase"/>
</dbReference>
<dbReference type="InterPro" id="IPR000415">
    <property type="entry name" value="Nitroreductase-like"/>
</dbReference>